<name>A0A124E8U4_MYCTH</name>
<reference evidence="4" key="2">
    <citation type="submission" date="2016-02" db="EMBL/GenBank/DDBJ databases">
        <title>Draft genome sequence of five rapidly growing Mycobacterium species.</title>
        <authorList>
            <person name="Katahira K."/>
            <person name="Gotou Y."/>
            <person name="Iida K."/>
            <person name="Ogura Y."/>
            <person name="Hayashi T."/>
        </authorList>
    </citation>
    <scope>NUCLEOTIDE SEQUENCE [LARGE SCALE GENOMIC DNA]</scope>
    <source>
        <strain evidence="4">JCM6362</strain>
    </source>
</reference>
<evidence type="ECO:0000259" key="2">
    <source>
        <dbReference type="Pfam" id="PF05305"/>
    </source>
</evidence>
<feature type="signal peptide" evidence="1">
    <location>
        <begin position="1"/>
        <end position="23"/>
    </location>
</feature>
<feature type="chain" id="PRO_5007170878" description="DUF732 domain-containing protein" evidence="1">
    <location>
        <begin position="24"/>
        <end position="110"/>
    </location>
</feature>
<dbReference type="OMA" id="LHTYGIY"/>
<comment type="caution">
    <text evidence="3">The sequence shown here is derived from an EMBL/GenBank/DDBJ whole genome shotgun (WGS) entry which is preliminary data.</text>
</comment>
<protein>
    <recommendedName>
        <fullName evidence="2">DUF732 domain-containing protein</fullName>
    </recommendedName>
</protein>
<evidence type="ECO:0000313" key="3">
    <source>
        <dbReference type="EMBL" id="GAT16821.1"/>
    </source>
</evidence>
<reference evidence="3 4" key="1">
    <citation type="journal article" date="2016" name="Genome Announc.">
        <title>Draft Genome Sequences of Five Rapidly Growing Mycobacterium Species, M. thermoresistibile, M. fortuitum subsp. acetamidolyticum, M. canariasense, M. brisbanense, and M. novocastrense.</title>
        <authorList>
            <person name="Katahira K."/>
            <person name="Ogura Y."/>
            <person name="Gotoh Y."/>
            <person name="Hayashi T."/>
        </authorList>
    </citation>
    <scope>NUCLEOTIDE SEQUENCE [LARGE SCALE GENOMIC DNA]</scope>
    <source>
        <strain evidence="3 4">JCM6362</strain>
    </source>
</reference>
<dbReference type="Proteomes" id="UP000069654">
    <property type="component" value="Unassembled WGS sequence"/>
</dbReference>
<evidence type="ECO:0000256" key="1">
    <source>
        <dbReference type="SAM" id="SignalP"/>
    </source>
</evidence>
<evidence type="ECO:0000313" key="4">
    <source>
        <dbReference type="Proteomes" id="UP000069654"/>
    </source>
</evidence>
<dbReference type="AlphaFoldDB" id="A0A124E8U4"/>
<gene>
    <name evidence="3" type="ORF">RMCT_3790</name>
</gene>
<dbReference type="InterPro" id="IPR007969">
    <property type="entry name" value="DUF732"/>
</dbReference>
<dbReference type="Pfam" id="PF05305">
    <property type="entry name" value="DUF732"/>
    <property type="match status" value="1"/>
</dbReference>
<sequence length="110" mass="12351">MKRLLMAAVLACAAIGFAPVAQADRDTDFASHLHTFGIYGQRDYNAWIAKITCKRLHRGIDHDAFESAEFVEAQLHRESTTEQAWQFLGAAIDFYCPENRHVLEAAAARN</sequence>
<feature type="domain" description="DUF732" evidence="2">
    <location>
        <begin position="26"/>
        <end position="98"/>
    </location>
</feature>
<organism evidence="3 4">
    <name type="scientific">Mycolicibacterium thermoresistibile</name>
    <name type="common">Mycobacterium thermoresistibile</name>
    <dbReference type="NCBI Taxonomy" id="1797"/>
    <lineage>
        <taxon>Bacteria</taxon>
        <taxon>Bacillati</taxon>
        <taxon>Actinomycetota</taxon>
        <taxon>Actinomycetes</taxon>
        <taxon>Mycobacteriales</taxon>
        <taxon>Mycobacteriaceae</taxon>
        <taxon>Mycolicibacterium</taxon>
    </lineage>
</organism>
<keyword evidence="1" id="KW-0732">Signal</keyword>
<dbReference type="RefSeq" id="WP_003924625.1">
    <property type="nucleotide sequence ID" value="NZ_BCTB01000049.1"/>
</dbReference>
<dbReference type="EMBL" id="BCTB01000049">
    <property type="protein sequence ID" value="GAT16821.1"/>
    <property type="molecule type" value="Genomic_DNA"/>
</dbReference>
<dbReference type="OrthoDB" id="4640123at2"/>
<proteinExistence type="predicted"/>
<dbReference type="STRING" id="1797.RMCT_3790"/>
<accession>A0A124E8U4</accession>